<organism evidence="1 2">
    <name type="scientific">Collybiopsis luxurians FD-317 M1</name>
    <dbReference type="NCBI Taxonomy" id="944289"/>
    <lineage>
        <taxon>Eukaryota</taxon>
        <taxon>Fungi</taxon>
        <taxon>Dikarya</taxon>
        <taxon>Basidiomycota</taxon>
        <taxon>Agaricomycotina</taxon>
        <taxon>Agaricomycetes</taxon>
        <taxon>Agaricomycetidae</taxon>
        <taxon>Agaricales</taxon>
        <taxon>Marasmiineae</taxon>
        <taxon>Omphalotaceae</taxon>
        <taxon>Collybiopsis</taxon>
        <taxon>Collybiopsis luxurians</taxon>
    </lineage>
</organism>
<keyword evidence="2" id="KW-1185">Reference proteome</keyword>
<sequence length="93" mass="9892">MSKKELKTYFDNMDYNNLSGGGWDPAKTWLRVHGDTKSSVKGKFHMETMKAANGDFNAKIVGANVQTTVAPAGTNPPPTLPQVAAALRTAAGV</sequence>
<evidence type="ECO:0000313" key="2">
    <source>
        <dbReference type="Proteomes" id="UP000053593"/>
    </source>
</evidence>
<gene>
    <name evidence="1" type="ORF">GYMLUDRAFT_71620</name>
</gene>
<dbReference type="HOGENOM" id="CLU_2359696_0_0_1"/>
<dbReference type="EMBL" id="KN834762">
    <property type="protein sequence ID" value="KIK64202.1"/>
    <property type="molecule type" value="Genomic_DNA"/>
</dbReference>
<protein>
    <submittedName>
        <fullName evidence="1">Uncharacterized protein</fullName>
    </submittedName>
</protein>
<evidence type="ECO:0000313" key="1">
    <source>
        <dbReference type="EMBL" id="KIK64202.1"/>
    </source>
</evidence>
<dbReference type="OrthoDB" id="3171851at2759"/>
<proteinExistence type="predicted"/>
<reference evidence="1 2" key="1">
    <citation type="submission" date="2014-04" db="EMBL/GenBank/DDBJ databases">
        <title>Evolutionary Origins and Diversification of the Mycorrhizal Mutualists.</title>
        <authorList>
            <consortium name="DOE Joint Genome Institute"/>
            <consortium name="Mycorrhizal Genomics Consortium"/>
            <person name="Kohler A."/>
            <person name="Kuo A."/>
            <person name="Nagy L.G."/>
            <person name="Floudas D."/>
            <person name="Copeland A."/>
            <person name="Barry K.W."/>
            <person name="Cichocki N."/>
            <person name="Veneault-Fourrey C."/>
            <person name="LaButti K."/>
            <person name="Lindquist E.A."/>
            <person name="Lipzen A."/>
            <person name="Lundell T."/>
            <person name="Morin E."/>
            <person name="Murat C."/>
            <person name="Riley R."/>
            <person name="Ohm R."/>
            <person name="Sun H."/>
            <person name="Tunlid A."/>
            <person name="Henrissat B."/>
            <person name="Grigoriev I.V."/>
            <person name="Hibbett D.S."/>
            <person name="Martin F."/>
        </authorList>
    </citation>
    <scope>NUCLEOTIDE SEQUENCE [LARGE SCALE GENOMIC DNA]</scope>
    <source>
        <strain evidence="1 2">FD-317 M1</strain>
    </source>
</reference>
<dbReference type="Proteomes" id="UP000053593">
    <property type="component" value="Unassembled WGS sequence"/>
</dbReference>
<dbReference type="AlphaFoldDB" id="A0A0D0CWH8"/>
<name>A0A0D0CWH8_9AGAR</name>
<accession>A0A0D0CWH8</accession>